<dbReference type="Proteomes" id="UP000886106">
    <property type="component" value="Unassembled WGS sequence"/>
</dbReference>
<dbReference type="Gene3D" id="3.30.420.40">
    <property type="match status" value="2"/>
</dbReference>
<reference evidence="2" key="1">
    <citation type="journal article" date="2020" name="mSystems">
        <title>Genome- and Community-Level Interaction Insights into Carbon Utilization and Element Cycling Functions of Hydrothermarchaeota in Hydrothermal Sediment.</title>
        <authorList>
            <person name="Zhou Z."/>
            <person name="Liu Y."/>
            <person name="Xu W."/>
            <person name="Pan J."/>
            <person name="Luo Z.H."/>
            <person name="Li M."/>
        </authorList>
    </citation>
    <scope>NUCLEOTIDE SEQUENCE [LARGE SCALE GENOMIC DNA]</scope>
    <source>
        <strain evidence="2">HyVt-517</strain>
    </source>
</reference>
<dbReference type="InterPro" id="IPR052519">
    <property type="entry name" value="Euk-type_GlcNAc_Kinase"/>
</dbReference>
<proteinExistence type="predicted"/>
<comment type="caution">
    <text evidence="2">The sequence shown here is derived from an EMBL/GenBank/DDBJ whole genome shotgun (WGS) entry which is preliminary data.</text>
</comment>
<dbReference type="AlphaFoldDB" id="A0A7V5MHZ1"/>
<dbReference type="PANTHER" id="PTHR43190:SF3">
    <property type="entry name" value="N-ACETYL-D-GLUCOSAMINE KINASE"/>
    <property type="match status" value="1"/>
</dbReference>
<gene>
    <name evidence="2" type="ORF">ENJ78_00475</name>
</gene>
<organism evidence="2">
    <name type="scientific">candidate division WWE3 bacterium</name>
    <dbReference type="NCBI Taxonomy" id="2053526"/>
    <lineage>
        <taxon>Bacteria</taxon>
        <taxon>Katanobacteria</taxon>
    </lineage>
</organism>
<feature type="domain" description="ATPase BadF/BadG/BcrA/BcrD type" evidence="1">
    <location>
        <begin position="12"/>
        <end position="300"/>
    </location>
</feature>
<accession>A0A7V5MHZ1</accession>
<evidence type="ECO:0000313" key="2">
    <source>
        <dbReference type="EMBL" id="HHH14166.1"/>
    </source>
</evidence>
<dbReference type="SUPFAM" id="SSF53067">
    <property type="entry name" value="Actin-like ATPase domain"/>
    <property type="match status" value="1"/>
</dbReference>
<dbReference type="EMBL" id="DRNS01000034">
    <property type="protein sequence ID" value="HHH14166.1"/>
    <property type="molecule type" value="Genomic_DNA"/>
</dbReference>
<protein>
    <recommendedName>
        <fullName evidence="1">ATPase BadF/BadG/BcrA/BcrD type domain-containing protein</fullName>
    </recommendedName>
</protein>
<evidence type="ECO:0000259" key="1">
    <source>
        <dbReference type="Pfam" id="PF01869"/>
    </source>
</evidence>
<name>A0A7V5MHZ1_UNCKA</name>
<sequence length="315" mass="34686">MSSTLNRTILSLDGGSSSLKYGVITDKGEIVHNNKINKPFNLKSFLNNSFTEILHSVFLDITKKYSPEYLVSGISGLDTPLDTSVVESKIQKFLKEASFTSFKKFFVLGDIELVLNLIDVFPRIALISGTGSNCVGEDKQGNIYKAGGLGSLLSDEGSGYFIGNLVLRAVVKDLDKRGPSTYLTKLVLDKLKIKSSLELKDALTKSKYKKRFVAGFSPLVLLGFKNNDTVSKEILNNSIKELFLLVKGVALQANLTSLDSFNLVLTGSIFSIPYIYEGVTDAVAKSFPHSKIMRPSKPSFYGGYFYLKSKGLFYQ</sequence>
<dbReference type="InterPro" id="IPR002731">
    <property type="entry name" value="ATPase_BadF"/>
</dbReference>
<dbReference type="PANTHER" id="PTHR43190">
    <property type="entry name" value="N-ACETYL-D-GLUCOSAMINE KINASE"/>
    <property type="match status" value="1"/>
</dbReference>
<dbReference type="Pfam" id="PF01869">
    <property type="entry name" value="BcrAD_BadFG"/>
    <property type="match status" value="1"/>
</dbReference>
<dbReference type="InterPro" id="IPR043129">
    <property type="entry name" value="ATPase_NBD"/>
</dbReference>